<reference evidence="3 4" key="1">
    <citation type="journal article" date="2021" name="Comput. Struct. Biotechnol. J.">
        <title>De novo genome assembly of the potent medicinal plant Rehmannia glutinosa using nanopore technology.</title>
        <authorList>
            <person name="Ma L."/>
            <person name="Dong C."/>
            <person name="Song C."/>
            <person name="Wang X."/>
            <person name="Zheng X."/>
            <person name="Niu Y."/>
            <person name="Chen S."/>
            <person name="Feng W."/>
        </authorList>
    </citation>
    <scope>NUCLEOTIDE SEQUENCE [LARGE SCALE GENOMIC DNA]</scope>
    <source>
        <strain evidence="3">DH-2019</strain>
    </source>
</reference>
<feature type="domain" description="AB hydrolase-1" evidence="2">
    <location>
        <begin position="151"/>
        <end position="258"/>
    </location>
</feature>
<proteinExistence type="predicted"/>
<gene>
    <name evidence="3" type="ORF">DH2020_039150</name>
</gene>
<sequence length="442" mass="50859">MSRVSRFSETLISVASAIVFFVLDILDVIMCVFFRFLDEFLEGKSSTCYCIGREEKKEDFNGVDGENGLSETLYGRKNVFREMGLLRISRFWNREGAFCVGKKGNRWSDCGCESCVSWMSNGSDFKLHVVVKGQERARLENNPEGTTVQNVIFIHGFMSSSSLWKETVFPNLSEHSTQNYKLFAVDLLGFGRSPKPRDCFYTLRDHLEMIEKSVILPFQVNSFHLVAHSMGCVIALALAAKYSKSVKSITLIAPPYFSSSKGDASTEALRRLATRRVWPPLLFGSAFMSWYEHLGRCVCFFICRSHRTWEWILKLLMRRRDLHFSIIDMTRHTHHSAWHTMHNVICGGAKFLDKYLETLTAARVKIRVIQGTKDQVVPVECSFNMKMKAPQIELEIIPNADHNTVFLDRAKEFTRDLESFWTDIDKKIAEHTDVRQEMQTIC</sequence>
<keyword evidence="4" id="KW-1185">Reference proteome</keyword>
<name>A0ABR0UWV7_REHGL</name>
<feature type="transmembrane region" description="Helical" evidence="1">
    <location>
        <begin position="12"/>
        <end position="37"/>
    </location>
</feature>
<dbReference type="EMBL" id="JABTTQ020001908">
    <property type="protein sequence ID" value="KAK6127112.1"/>
    <property type="molecule type" value="Genomic_DNA"/>
</dbReference>
<dbReference type="PANTHER" id="PTHR43689:SF14">
    <property type="entry name" value="LYSOPHOSPHOLIPASE BODYGUARD 4-RELATED"/>
    <property type="match status" value="1"/>
</dbReference>
<dbReference type="Proteomes" id="UP001318860">
    <property type="component" value="Unassembled WGS sequence"/>
</dbReference>
<evidence type="ECO:0000256" key="1">
    <source>
        <dbReference type="SAM" id="Phobius"/>
    </source>
</evidence>
<dbReference type="PANTHER" id="PTHR43689">
    <property type="entry name" value="HYDROLASE"/>
    <property type="match status" value="1"/>
</dbReference>
<dbReference type="SUPFAM" id="SSF53474">
    <property type="entry name" value="alpha/beta-Hydrolases"/>
    <property type="match status" value="1"/>
</dbReference>
<protein>
    <recommendedName>
        <fullName evidence="2">AB hydrolase-1 domain-containing protein</fullName>
    </recommendedName>
</protein>
<comment type="caution">
    <text evidence="3">The sequence shown here is derived from an EMBL/GenBank/DDBJ whole genome shotgun (WGS) entry which is preliminary data.</text>
</comment>
<accession>A0ABR0UWV7</accession>
<dbReference type="InterPro" id="IPR029058">
    <property type="entry name" value="AB_hydrolase_fold"/>
</dbReference>
<evidence type="ECO:0000313" key="3">
    <source>
        <dbReference type="EMBL" id="KAK6127112.1"/>
    </source>
</evidence>
<dbReference type="Gene3D" id="3.40.50.1820">
    <property type="entry name" value="alpha/beta hydrolase"/>
    <property type="match status" value="1"/>
</dbReference>
<keyword evidence="1" id="KW-1133">Transmembrane helix</keyword>
<keyword evidence="1" id="KW-0472">Membrane</keyword>
<dbReference type="InterPro" id="IPR000073">
    <property type="entry name" value="AB_hydrolase_1"/>
</dbReference>
<organism evidence="3 4">
    <name type="scientific">Rehmannia glutinosa</name>
    <name type="common">Chinese foxglove</name>
    <dbReference type="NCBI Taxonomy" id="99300"/>
    <lineage>
        <taxon>Eukaryota</taxon>
        <taxon>Viridiplantae</taxon>
        <taxon>Streptophyta</taxon>
        <taxon>Embryophyta</taxon>
        <taxon>Tracheophyta</taxon>
        <taxon>Spermatophyta</taxon>
        <taxon>Magnoliopsida</taxon>
        <taxon>eudicotyledons</taxon>
        <taxon>Gunneridae</taxon>
        <taxon>Pentapetalae</taxon>
        <taxon>asterids</taxon>
        <taxon>lamiids</taxon>
        <taxon>Lamiales</taxon>
        <taxon>Orobanchaceae</taxon>
        <taxon>Rehmannieae</taxon>
        <taxon>Rehmannia</taxon>
    </lineage>
</organism>
<evidence type="ECO:0000313" key="4">
    <source>
        <dbReference type="Proteomes" id="UP001318860"/>
    </source>
</evidence>
<keyword evidence="1" id="KW-0812">Transmembrane</keyword>
<evidence type="ECO:0000259" key="2">
    <source>
        <dbReference type="Pfam" id="PF00561"/>
    </source>
</evidence>
<dbReference type="Pfam" id="PF00561">
    <property type="entry name" value="Abhydrolase_1"/>
    <property type="match status" value="1"/>
</dbReference>
<dbReference type="PRINTS" id="PR00111">
    <property type="entry name" value="ABHYDROLASE"/>
</dbReference>